<proteinExistence type="inferred from homology"/>
<reference evidence="5" key="1">
    <citation type="submission" date="2019-08" db="EMBL/GenBank/DDBJ databases">
        <authorList>
            <person name="Kucharzyk K."/>
            <person name="Murdoch R.W."/>
            <person name="Higgins S."/>
            <person name="Loffler F."/>
        </authorList>
    </citation>
    <scope>NUCLEOTIDE SEQUENCE</scope>
</reference>
<evidence type="ECO:0000259" key="4">
    <source>
        <dbReference type="Pfam" id="PF01212"/>
    </source>
</evidence>
<evidence type="ECO:0000256" key="1">
    <source>
        <dbReference type="ARBA" id="ARBA00001933"/>
    </source>
</evidence>
<dbReference type="EMBL" id="VSSQ01008209">
    <property type="protein sequence ID" value="MPM38214.1"/>
    <property type="molecule type" value="Genomic_DNA"/>
</dbReference>
<dbReference type="PANTHER" id="PTHR32325:SF4">
    <property type="entry name" value="TRYPTOPHANASE"/>
    <property type="match status" value="1"/>
</dbReference>
<dbReference type="Pfam" id="PF01212">
    <property type="entry name" value="Beta_elim_lyase"/>
    <property type="match status" value="1"/>
</dbReference>
<dbReference type="InterPro" id="IPR015422">
    <property type="entry name" value="PyrdxlP-dep_Trfase_small"/>
</dbReference>
<dbReference type="SUPFAM" id="SSF53383">
    <property type="entry name" value="PLP-dependent transferases"/>
    <property type="match status" value="1"/>
</dbReference>
<evidence type="ECO:0000256" key="3">
    <source>
        <dbReference type="ARBA" id="ARBA00022898"/>
    </source>
</evidence>
<dbReference type="PANTHER" id="PTHR32325">
    <property type="entry name" value="BETA-ELIMINATING LYASE-LIKE PROTEIN-RELATED"/>
    <property type="match status" value="1"/>
</dbReference>
<evidence type="ECO:0000313" key="5">
    <source>
        <dbReference type="EMBL" id="MPM38214.1"/>
    </source>
</evidence>
<dbReference type="EC" id="4.1.99.2" evidence="5"/>
<keyword evidence="3" id="KW-0663">Pyridoxal phosphate</keyword>
<sequence length="87" mass="10106">MEAGIRGVEVGALLADRDPTTRKNRYPALELLRLAIPRRTYTNNHMDVVAVALKNVYDRRDKITKGYSITYEEPIMRHFTVELERSE</sequence>
<protein>
    <submittedName>
        <fullName evidence="5">Tyrosine phenol-lyase</fullName>
        <ecNumber evidence="5">4.1.99.2</ecNumber>
    </submittedName>
</protein>
<dbReference type="GO" id="GO:0006520">
    <property type="term" value="P:amino acid metabolic process"/>
    <property type="evidence" value="ECO:0007669"/>
    <property type="project" value="InterPro"/>
</dbReference>
<keyword evidence="5" id="KW-0456">Lyase</keyword>
<dbReference type="GO" id="GO:0050371">
    <property type="term" value="F:tyrosine phenol-lyase activity"/>
    <property type="evidence" value="ECO:0007669"/>
    <property type="project" value="UniProtKB-EC"/>
</dbReference>
<name>A0A644ZKC8_9ZZZZ</name>
<comment type="cofactor">
    <cofactor evidence="1">
        <name>pyridoxal 5'-phosphate</name>
        <dbReference type="ChEBI" id="CHEBI:597326"/>
    </cofactor>
</comment>
<dbReference type="InterPro" id="IPR015424">
    <property type="entry name" value="PyrdxlP-dep_Trfase"/>
</dbReference>
<dbReference type="AlphaFoldDB" id="A0A644ZKC8"/>
<comment type="caution">
    <text evidence="5">The sequence shown here is derived from an EMBL/GenBank/DDBJ whole genome shotgun (WGS) entry which is preliminary data.</text>
</comment>
<evidence type="ECO:0000256" key="2">
    <source>
        <dbReference type="ARBA" id="ARBA00009721"/>
    </source>
</evidence>
<feature type="domain" description="Aromatic amino acid beta-eliminating lyase/threonine aldolase" evidence="4">
    <location>
        <begin position="3"/>
        <end position="51"/>
    </location>
</feature>
<dbReference type="InterPro" id="IPR001597">
    <property type="entry name" value="ArAA_b-elim_lyase/Thr_aldolase"/>
</dbReference>
<comment type="similarity">
    <text evidence="2">Belongs to the beta-eliminating lyase family.</text>
</comment>
<accession>A0A644ZKC8</accession>
<organism evidence="5">
    <name type="scientific">bioreactor metagenome</name>
    <dbReference type="NCBI Taxonomy" id="1076179"/>
    <lineage>
        <taxon>unclassified sequences</taxon>
        <taxon>metagenomes</taxon>
        <taxon>ecological metagenomes</taxon>
    </lineage>
</organism>
<dbReference type="Gene3D" id="3.90.1150.10">
    <property type="entry name" value="Aspartate Aminotransferase, domain 1"/>
    <property type="match status" value="1"/>
</dbReference>
<gene>
    <name evidence="5" type="primary">tpl_12</name>
    <name evidence="5" type="ORF">SDC9_84843</name>
</gene>